<dbReference type="NCBIfam" id="TIGR03083">
    <property type="entry name" value="maleylpyruvate isomerase family mycothiol-dependent enzyme"/>
    <property type="match status" value="1"/>
</dbReference>
<dbReference type="OrthoDB" id="5118203at2"/>
<accession>A0A4U6QK06</accession>
<keyword evidence="5" id="KW-1185">Reference proteome</keyword>
<reference evidence="4 5" key="1">
    <citation type="submission" date="2019-05" db="EMBL/GenBank/DDBJ databases">
        <title>Nakamurella sp. N5BH11, whole genome shotgun sequence.</title>
        <authorList>
            <person name="Tuo L."/>
        </authorList>
    </citation>
    <scope>NUCLEOTIDE SEQUENCE [LARGE SCALE GENOMIC DNA]</scope>
    <source>
        <strain evidence="4 5">N5BH11</strain>
    </source>
</reference>
<dbReference type="InterPro" id="IPR024344">
    <property type="entry name" value="MDMPI_metal-binding"/>
</dbReference>
<dbReference type="InterPro" id="IPR036527">
    <property type="entry name" value="SCP2_sterol-bd_dom_sf"/>
</dbReference>
<dbReference type="SUPFAM" id="SSF109854">
    <property type="entry name" value="DinB/YfiT-like putative metalloenzymes"/>
    <property type="match status" value="1"/>
</dbReference>
<dbReference type="Gene3D" id="1.20.120.450">
    <property type="entry name" value="dinb family like domain"/>
    <property type="match status" value="1"/>
</dbReference>
<name>A0A4U6QK06_9ACTN</name>
<evidence type="ECO:0000259" key="3">
    <source>
        <dbReference type="Pfam" id="PF11716"/>
    </source>
</evidence>
<dbReference type="InterPro" id="IPR010872">
    <property type="entry name" value="MDMPI_C-term_domain"/>
</dbReference>
<organism evidence="4 5">
    <name type="scientific">Nakamurella flava</name>
    <dbReference type="NCBI Taxonomy" id="2576308"/>
    <lineage>
        <taxon>Bacteria</taxon>
        <taxon>Bacillati</taxon>
        <taxon>Actinomycetota</taxon>
        <taxon>Actinomycetes</taxon>
        <taxon>Nakamurellales</taxon>
        <taxon>Nakamurellaceae</taxon>
        <taxon>Nakamurella</taxon>
    </lineage>
</organism>
<sequence>MVGAGSDNGFRRHVGAGHSMEPSGMGYWPARSLPSVGRPRPERAAGTAVEQDGPMASNAVTPDIPTLIDAVDDASTRLVTAVEDTIDTGGVTVFAAPSLIDGWTLGHVVSHLSRNADALRNVLDGAEHGEQRPLYTSREERDAEIEAGARLDTESIARDFEQTTRFFTEKILAVPDDVWAAPIDLRGPTTADTLLWARLAELEFHHHDLGVDDGLARLDQRQLALLFAALQRTYLRTRWSDGSGPGFVLAPDDMPPITVGGGGPTISGAPAAVALWLGGRSDGSDLQSDGDLPELPAW</sequence>
<dbReference type="EMBL" id="SZZH01000001">
    <property type="protein sequence ID" value="TKV60651.1"/>
    <property type="molecule type" value="Genomic_DNA"/>
</dbReference>
<evidence type="ECO:0000256" key="1">
    <source>
        <dbReference type="SAM" id="MobiDB-lite"/>
    </source>
</evidence>
<evidence type="ECO:0000313" key="4">
    <source>
        <dbReference type="EMBL" id="TKV60651.1"/>
    </source>
</evidence>
<feature type="region of interest" description="Disordered" evidence="1">
    <location>
        <begin position="34"/>
        <end position="61"/>
    </location>
</feature>
<evidence type="ECO:0000313" key="5">
    <source>
        <dbReference type="Proteomes" id="UP000306985"/>
    </source>
</evidence>
<proteinExistence type="predicted"/>
<gene>
    <name evidence="4" type="ORF">FDO65_02855</name>
</gene>
<dbReference type="GO" id="GO:0016853">
    <property type="term" value="F:isomerase activity"/>
    <property type="evidence" value="ECO:0007669"/>
    <property type="project" value="UniProtKB-KW"/>
</dbReference>
<dbReference type="Proteomes" id="UP000306985">
    <property type="component" value="Unassembled WGS sequence"/>
</dbReference>
<dbReference type="Pfam" id="PF11716">
    <property type="entry name" value="MDMPI_N"/>
    <property type="match status" value="1"/>
</dbReference>
<dbReference type="GO" id="GO:0046872">
    <property type="term" value="F:metal ion binding"/>
    <property type="evidence" value="ECO:0007669"/>
    <property type="project" value="InterPro"/>
</dbReference>
<dbReference type="Pfam" id="PF07398">
    <property type="entry name" value="MDMPI_C"/>
    <property type="match status" value="1"/>
</dbReference>
<evidence type="ECO:0000259" key="2">
    <source>
        <dbReference type="Pfam" id="PF07398"/>
    </source>
</evidence>
<keyword evidence="4" id="KW-0670">Pyruvate</keyword>
<keyword evidence="4" id="KW-0413">Isomerase</keyword>
<dbReference type="InterPro" id="IPR034660">
    <property type="entry name" value="DinB/YfiT-like"/>
</dbReference>
<dbReference type="SUPFAM" id="SSF55718">
    <property type="entry name" value="SCP-like"/>
    <property type="match status" value="1"/>
</dbReference>
<dbReference type="InterPro" id="IPR017517">
    <property type="entry name" value="Maleyloyr_isom"/>
</dbReference>
<comment type="caution">
    <text evidence="4">The sequence shown here is derived from an EMBL/GenBank/DDBJ whole genome shotgun (WGS) entry which is preliminary data.</text>
</comment>
<feature type="domain" description="MDMPI C-terminal" evidence="2">
    <location>
        <begin position="236"/>
        <end position="296"/>
    </location>
</feature>
<protein>
    <submittedName>
        <fullName evidence="4">Maleylpyruvate isomerase family mycothiol-dependent enzyme</fullName>
    </submittedName>
</protein>
<feature type="domain" description="Mycothiol-dependent maleylpyruvate isomerase metal-binding" evidence="3">
    <location>
        <begin position="78"/>
        <end position="209"/>
    </location>
</feature>
<dbReference type="AlphaFoldDB" id="A0A4U6QK06"/>